<keyword evidence="2" id="KW-1185">Reference proteome</keyword>
<evidence type="ECO:0000313" key="3">
    <source>
        <dbReference type="WBParaSite" id="MBELARI_LOCUS11712"/>
    </source>
</evidence>
<reference evidence="3" key="1">
    <citation type="submission" date="2024-02" db="UniProtKB">
        <authorList>
            <consortium name="WormBaseParasite"/>
        </authorList>
    </citation>
    <scope>IDENTIFICATION</scope>
</reference>
<dbReference type="WBParaSite" id="MBELARI_LOCUS11712">
    <property type="protein sequence ID" value="MBELARI_LOCUS11712"/>
    <property type="gene ID" value="MBELARI_LOCUS11712"/>
</dbReference>
<accession>A0AAF3ECN0</accession>
<proteinExistence type="predicted"/>
<name>A0AAF3ECN0_9BILA</name>
<organism evidence="2 3">
    <name type="scientific">Mesorhabditis belari</name>
    <dbReference type="NCBI Taxonomy" id="2138241"/>
    <lineage>
        <taxon>Eukaryota</taxon>
        <taxon>Metazoa</taxon>
        <taxon>Ecdysozoa</taxon>
        <taxon>Nematoda</taxon>
        <taxon>Chromadorea</taxon>
        <taxon>Rhabditida</taxon>
        <taxon>Rhabditina</taxon>
        <taxon>Rhabditomorpha</taxon>
        <taxon>Rhabditoidea</taxon>
        <taxon>Rhabditidae</taxon>
        <taxon>Mesorhabditinae</taxon>
        <taxon>Mesorhabditis</taxon>
    </lineage>
</organism>
<protein>
    <submittedName>
        <fullName evidence="3">Uncharacterized protein</fullName>
    </submittedName>
</protein>
<dbReference type="AlphaFoldDB" id="A0AAF3ECN0"/>
<sequence length="86" mass="9772">MQFVRNFPLSAFAKRFTFTKTPQLCARTVVADAQFGREKGPPRSRYSVRGGPAAHRSNFPPRKITLIARHFRGQPTICFFSEVTTL</sequence>
<evidence type="ECO:0000256" key="1">
    <source>
        <dbReference type="SAM" id="MobiDB-lite"/>
    </source>
</evidence>
<evidence type="ECO:0000313" key="2">
    <source>
        <dbReference type="Proteomes" id="UP000887575"/>
    </source>
</evidence>
<feature type="region of interest" description="Disordered" evidence="1">
    <location>
        <begin position="38"/>
        <end position="59"/>
    </location>
</feature>
<dbReference type="Proteomes" id="UP000887575">
    <property type="component" value="Unassembled WGS sequence"/>
</dbReference>